<dbReference type="PANTHER" id="PTHR40388:SF2">
    <property type="entry name" value="ACTINOPORIN-LIKE PROTEIN"/>
    <property type="match status" value="1"/>
</dbReference>
<reference evidence="6" key="2">
    <citation type="submission" date="2025-09" db="UniProtKB">
        <authorList>
            <consortium name="Ensembl"/>
        </authorList>
    </citation>
    <scope>IDENTIFICATION</scope>
</reference>
<dbReference type="GO" id="GO:0015267">
    <property type="term" value="F:channel activity"/>
    <property type="evidence" value="ECO:0007669"/>
    <property type="project" value="InterPro"/>
</dbReference>
<dbReference type="GO" id="GO:0046931">
    <property type="term" value="P:pore complex assembly"/>
    <property type="evidence" value="ECO:0007669"/>
    <property type="project" value="InterPro"/>
</dbReference>
<keyword evidence="4" id="KW-1053">Target membrane</keyword>
<dbReference type="Ensembl" id="ENSMAMT00000069908.1">
    <property type="protein sequence ID" value="ENSMAMP00000045101.1"/>
    <property type="gene ID" value="ENSMAMG00000028265.1"/>
</dbReference>
<evidence type="ECO:0000256" key="1">
    <source>
        <dbReference type="ARBA" id="ARBA00004175"/>
    </source>
</evidence>
<keyword evidence="5" id="KW-0166">Nematocyst</keyword>
<protein>
    <submittedName>
        <fullName evidence="6">DELTA-stichotoxin-Hcr4a-like</fullName>
    </submittedName>
</protein>
<dbReference type="GO" id="GO:0046930">
    <property type="term" value="C:pore complex"/>
    <property type="evidence" value="ECO:0007669"/>
    <property type="project" value="InterPro"/>
</dbReference>
<dbReference type="GO" id="GO:0051715">
    <property type="term" value="P:cytolysis in another organism"/>
    <property type="evidence" value="ECO:0007669"/>
    <property type="project" value="InterPro"/>
</dbReference>
<dbReference type="GO" id="GO:0006812">
    <property type="term" value="P:monoatomic cation transport"/>
    <property type="evidence" value="ECO:0007669"/>
    <property type="project" value="InterPro"/>
</dbReference>
<dbReference type="InterPro" id="IPR015926">
    <property type="entry name" value="Cytolysin/lectin"/>
</dbReference>
<keyword evidence="3" id="KW-1052">Target cell membrane</keyword>
<dbReference type="GeneTree" id="ENSGT00940000164286"/>
<dbReference type="InterPro" id="IPR050677">
    <property type="entry name" value="Actinoporin_PFT"/>
</dbReference>
<organism evidence="6 7">
    <name type="scientific">Mastacembelus armatus</name>
    <name type="common">zig-zag eel</name>
    <dbReference type="NCBI Taxonomy" id="205130"/>
    <lineage>
        <taxon>Eukaryota</taxon>
        <taxon>Metazoa</taxon>
        <taxon>Chordata</taxon>
        <taxon>Craniata</taxon>
        <taxon>Vertebrata</taxon>
        <taxon>Euteleostomi</taxon>
        <taxon>Actinopterygii</taxon>
        <taxon>Neopterygii</taxon>
        <taxon>Teleostei</taxon>
        <taxon>Neoteleostei</taxon>
        <taxon>Acanthomorphata</taxon>
        <taxon>Anabantaria</taxon>
        <taxon>Synbranchiformes</taxon>
        <taxon>Mastacembelidae</taxon>
        <taxon>Mastacembelus</taxon>
    </lineage>
</organism>
<keyword evidence="4" id="KW-0472">Membrane</keyword>
<evidence type="ECO:0000256" key="3">
    <source>
        <dbReference type="ARBA" id="ARBA00022537"/>
    </source>
</evidence>
<dbReference type="GO" id="GO:0042151">
    <property type="term" value="C:nematocyst"/>
    <property type="evidence" value="ECO:0007669"/>
    <property type="project" value="UniProtKB-SubCell"/>
</dbReference>
<dbReference type="PANTHER" id="PTHR40388">
    <property type="entry name" value="BRYOPORIN"/>
    <property type="match status" value="1"/>
</dbReference>
<dbReference type="InterPro" id="IPR009104">
    <property type="entry name" value="Anemon_actinoporin-like"/>
</dbReference>
<dbReference type="InParanoid" id="A0A7N8X7C2"/>
<name>A0A7N8X7C2_9TELE</name>
<sequence length="208" mass="23184">MKDLSTAVHTSHLSCSVAAFTSTTMSESAEAVAASLKSRRNVTIEITNLTSNYCLMDPKVFLESGNCHSPPQPTVRPLKTEVCIFSKSSAKATGTVGVLTYDLFERQSNSPTETVAIMFSVPYDYNMYKNWVAVGLYGLGKECNESLYKEMYYNKEQRGFVRDEAKGSGLTYEGAKLDIKVTMSPMGRAIMKVEVWDKLFTPPMQQQY</sequence>
<dbReference type="SUPFAM" id="SSF63724">
    <property type="entry name" value="Cytolysin/lectin"/>
    <property type="match status" value="1"/>
</dbReference>
<evidence type="ECO:0000256" key="2">
    <source>
        <dbReference type="ARBA" id="ARBA00004532"/>
    </source>
</evidence>
<evidence type="ECO:0000256" key="5">
    <source>
        <dbReference type="ARBA" id="ARBA00023331"/>
    </source>
</evidence>
<dbReference type="GO" id="GO:0044218">
    <property type="term" value="C:other organism cell membrane"/>
    <property type="evidence" value="ECO:0007669"/>
    <property type="project" value="UniProtKB-KW"/>
</dbReference>
<evidence type="ECO:0000256" key="4">
    <source>
        <dbReference type="ARBA" id="ARBA00023298"/>
    </source>
</evidence>
<dbReference type="Pfam" id="PF06369">
    <property type="entry name" value="Anemone_cytotox"/>
    <property type="match status" value="1"/>
</dbReference>
<evidence type="ECO:0000313" key="7">
    <source>
        <dbReference type="Proteomes" id="UP000261640"/>
    </source>
</evidence>
<comment type="subcellular location">
    <subcellularLocation>
        <location evidence="2">Nematocyst</location>
    </subcellularLocation>
    <subcellularLocation>
        <location evidence="1">Target cell membrane</location>
    </subcellularLocation>
</comment>
<accession>A0A7N8X7C2</accession>
<dbReference type="Gene3D" id="2.60.270.20">
    <property type="entry name" value="Cytolysin/lectin"/>
    <property type="match status" value="1"/>
</dbReference>
<keyword evidence="7" id="KW-1185">Reference proteome</keyword>
<evidence type="ECO:0000313" key="6">
    <source>
        <dbReference type="Ensembl" id="ENSMAMP00000045101.1"/>
    </source>
</evidence>
<proteinExistence type="predicted"/>
<reference evidence="6" key="1">
    <citation type="submission" date="2025-08" db="UniProtKB">
        <authorList>
            <consortium name="Ensembl"/>
        </authorList>
    </citation>
    <scope>IDENTIFICATION</scope>
</reference>
<dbReference type="AlphaFoldDB" id="A0A7N8X7C2"/>
<dbReference type="Proteomes" id="UP000261640">
    <property type="component" value="Unplaced"/>
</dbReference>